<comment type="catalytic activity">
    <reaction evidence="8">
        <text>Couples ATP hydrolysis with the unwinding of duplex DNA by translocating in the 3'-5' direction.</text>
        <dbReference type="EC" id="5.6.2.4"/>
    </reaction>
</comment>
<evidence type="ECO:0000256" key="10">
    <source>
        <dbReference type="ARBA" id="ARBA00048988"/>
    </source>
</evidence>
<evidence type="ECO:0000259" key="14">
    <source>
        <dbReference type="PROSITE" id="PS51217"/>
    </source>
</evidence>
<dbReference type="Proteomes" id="UP000006069">
    <property type="component" value="Unassembled WGS sequence"/>
</dbReference>
<evidence type="ECO:0000256" key="7">
    <source>
        <dbReference type="ARBA" id="ARBA00023235"/>
    </source>
</evidence>
<gene>
    <name evidence="15" type="ORF">HMPREF9451_00378</name>
</gene>
<dbReference type="GO" id="GO:0043138">
    <property type="term" value="F:3'-5' DNA helicase activity"/>
    <property type="evidence" value="ECO:0007669"/>
    <property type="project" value="UniProtKB-EC"/>
</dbReference>
<evidence type="ECO:0000256" key="11">
    <source>
        <dbReference type="PROSITE-ProRule" id="PRU00560"/>
    </source>
</evidence>
<evidence type="ECO:0000256" key="12">
    <source>
        <dbReference type="SAM" id="MobiDB-lite"/>
    </source>
</evidence>
<dbReference type="GO" id="GO:0016887">
    <property type="term" value="F:ATP hydrolysis activity"/>
    <property type="evidence" value="ECO:0007669"/>
    <property type="project" value="RHEA"/>
</dbReference>
<evidence type="ECO:0000256" key="3">
    <source>
        <dbReference type="ARBA" id="ARBA00022801"/>
    </source>
</evidence>
<reference evidence="15 16" key="1">
    <citation type="submission" date="2012-08" db="EMBL/GenBank/DDBJ databases">
        <title>The Genome Sequence of Slackia piriformis YIT 12062.</title>
        <authorList>
            <consortium name="The Broad Institute Genome Sequencing Platform"/>
            <person name="Earl A."/>
            <person name="Ward D."/>
            <person name="Feldgarden M."/>
            <person name="Gevers D."/>
            <person name="Morotomi M."/>
            <person name="Walker B."/>
            <person name="Young S.K."/>
            <person name="Zeng Q."/>
            <person name="Gargeya S."/>
            <person name="Fitzgerald M."/>
            <person name="Haas B."/>
            <person name="Abouelleil A."/>
            <person name="Alvarado L."/>
            <person name="Arachchi H.M."/>
            <person name="Berlin A.M."/>
            <person name="Chapman S.B."/>
            <person name="Goldberg J."/>
            <person name="Griggs A."/>
            <person name="Gujja S."/>
            <person name="Hansen M."/>
            <person name="Howarth C."/>
            <person name="Imamovic A."/>
            <person name="Larimer J."/>
            <person name="McCowen C."/>
            <person name="Montmayeur A."/>
            <person name="Murphy C."/>
            <person name="Neiman D."/>
            <person name="Pearson M."/>
            <person name="Priest M."/>
            <person name="Roberts A."/>
            <person name="Saif S."/>
            <person name="Shea T."/>
            <person name="Sisk P."/>
            <person name="Sykes S."/>
            <person name="Wortman J."/>
            <person name="Nusbaum C."/>
            <person name="Birren B."/>
        </authorList>
    </citation>
    <scope>NUCLEOTIDE SEQUENCE [LARGE SCALE GENOMIC DNA]</scope>
    <source>
        <strain evidence="15 16">YIT 12062</strain>
    </source>
</reference>
<dbReference type="GO" id="GO:0009314">
    <property type="term" value="P:response to radiation"/>
    <property type="evidence" value="ECO:0007669"/>
    <property type="project" value="UniProtKB-ARBA"/>
</dbReference>
<dbReference type="Pfam" id="PF21196">
    <property type="entry name" value="PcrA_UvrD_tudor"/>
    <property type="match status" value="1"/>
</dbReference>
<feature type="region of interest" description="Disordered" evidence="12">
    <location>
        <begin position="667"/>
        <end position="759"/>
    </location>
</feature>
<dbReference type="InParanoid" id="K0YYP3"/>
<accession>K0YYP3</accession>
<feature type="binding site" evidence="11">
    <location>
        <begin position="28"/>
        <end position="35"/>
    </location>
    <ligand>
        <name>ATP</name>
        <dbReference type="ChEBI" id="CHEBI:30616"/>
    </ligand>
</feature>
<dbReference type="PANTHER" id="PTHR11070">
    <property type="entry name" value="UVRD / RECB / PCRA DNA HELICASE FAMILY MEMBER"/>
    <property type="match status" value="1"/>
</dbReference>
<dbReference type="InterPro" id="IPR013986">
    <property type="entry name" value="DExx_box_DNA_helicase_dom_sf"/>
</dbReference>
<evidence type="ECO:0000256" key="8">
    <source>
        <dbReference type="ARBA" id="ARBA00034617"/>
    </source>
</evidence>
<dbReference type="GO" id="GO:0033202">
    <property type="term" value="C:DNA helicase complex"/>
    <property type="evidence" value="ECO:0007669"/>
    <property type="project" value="TreeGrafter"/>
</dbReference>
<evidence type="ECO:0000256" key="2">
    <source>
        <dbReference type="ARBA" id="ARBA00022741"/>
    </source>
</evidence>
<dbReference type="Gene3D" id="1.10.10.160">
    <property type="match status" value="1"/>
</dbReference>
<dbReference type="InterPro" id="IPR027417">
    <property type="entry name" value="P-loop_NTPase"/>
</dbReference>
<keyword evidence="3 11" id="KW-0378">Hydrolase</keyword>
<dbReference type="CDD" id="cd18807">
    <property type="entry name" value="SF1_C_UvrD"/>
    <property type="match status" value="2"/>
</dbReference>
<keyword evidence="16" id="KW-1185">Reference proteome</keyword>
<dbReference type="Pfam" id="PF00580">
    <property type="entry name" value="UvrD-helicase"/>
    <property type="match status" value="1"/>
</dbReference>
<evidence type="ECO:0000313" key="15">
    <source>
        <dbReference type="EMBL" id="EJZ84774.1"/>
    </source>
</evidence>
<dbReference type="AlphaFoldDB" id="K0YYP3"/>
<feature type="compositionally biased region" description="Gly residues" evidence="12">
    <location>
        <begin position="682"/>
        <end position="693"/>
    </location>
</feature>
<keyword evidence="5 11" id="KW-0067">ATP-binding</keyword>
<protein>
    <recommendedName>
        <fullName evidence="9">DNA 3'-5' helicase</fullName>
        <ecNumber evidence="9">5.6.2.4</ecNumber>
    </recommendedName>
</protein>
<dbReference type="PANTHER" id="PTHR11070:SF2">
    <property type="entry name" value="ATP-DEPENDENT DNA HELICASE SRS2"/>
    <property type="match status" value="1"/>
</dbReference>
<dbReference type="CDD" id="cd17932">
    <property type="entry name" value="DEXQc_UvrD"/>
    <property type="match status" value="1"/>
</dbReference>
<dbReference type="EC" id="5.6.2.4" evidence="9"/>
<dbReference type="GO" id="GO:0005829">
    <property type="term" value="C:cytosol"/>
    <property type="evidence" value="ECO:0007669"/>
    <property type="project" value="TreeGrafter"/>
</dbReference>
<dbReference type="FunCoup" id="K0YYP3">
    <property type="interactions" value="130"/>
</dbReference>
<evidence type="ECO:0000313" key="16">
    <source>
        <dbReference type="Proteomes" id="UP000006069"/>
    </source>
</evidence>
<dbReference type="PROSITE" id="PS51198">
    <property type="entry name" value="UVRD_HELICASE_ATP_BIND"/>
    <property type="match status" value="1"/>
</dbReference>
<dbReference type="HOGENOM" id="CLU_004585_5_5_11"/>
<feature type="domain" description="UvrD-like helicase ATP-binding" evidence="13">
    <location>
        <begin position="7"/>
        <end position="286"/>
    </location>
</feature>
<dbReference type="PATRIC" id="fig|742818.3.peg.420"/>
<feature type="compositionally biased region" description="Low complexity" evidence="12">
    <location>
        <begin position="697"/>
        <end position="718"/>
    </location>
</feature>
<evidence type="ECO:0000256" key="5">
    <source>
        <dbReference type="ARBA" id="ARBA00022840"/>
    </source>
</evidence>
<dbReference type="SUPFAM" id="SSF52540">
    <property type="entry name" value="P-loop containing nucleoside triphosphate hydrolases"/>
    <property type="match status" value="1"/>
</dbReference>
<sequence>MGIVDIDSLNEAQREAVLCTEGPLLVLAGAGSGKTRVLTYRIAHMLGDLGVQPWQILAITFTNKAAAEMRERLGKLVGPAARGMWVSTFHSMCVRMLRTDCEKLGFDKGFTIYDDDDSKRLVKDIMAEFDIDPKRWPINAIRNRISTAKNELIVPGVFEQEAHDPSAKVAARVYKRLQERLKAANAFDFDDLLLYTYLLLKDHPDVLEAYQDRFRYLMVDEYQDTNHAQYAITKLLAAKHKNIMVVGDDDQSIYSWRGADIRNILEFESDYPSAHTVKLEQNYRSSGNILAAANAVVSNNMHRKKKKLFTAAGEGDKINVYMASDERDEGRWIAAEIEHQRSEGIPYDEIAVFYRTNAQSRSIEDMLLRAGVPYRIVGGTRFFDRAEIRDVMAYLTLLVNPADDIAAKRVINVPRRGIGRTTVEYIDSAARMTNMPFMLAAELCLADEHLQMRARNALGGFLSLIEEARSYGGDLRKVIEAVIDKSGMIAAYENEGTDEARGRIENIKEFLSVVDEYVQTHQVEDEPEIARDDALAAVRQLSPDSLADFIEWVRLRTDLDAASAEDDQAVTLMTVHSSKGLEFDCVFVAGMEETLFPHSNSSHDESGLEEERRLAYVAITRARKKLYLTCAYARQIFGETAANPMSRFVSEIPAELRKTIGLGSSGFSGTGWEKRGSRRGISGSGTEAGGGRVFGQSSAGGSRPRSAGRSGASSGGSSFADFMGSNASRTSSRGSEGRALGKATHGSGERVLGRANPNAGKKAAAKMTFAVGDVVDHKTFGRGRVTKVDGDLLYIKFAKNGMTKKLLKDYAPIVRIDL</sequence>
<dbReference type="InterPro" id="IPR014016">
    <property type="entry name" value="UvrD-like_ATP-bd"/>
</dbReference>
<keyword evidence="6" id="KW-0238">DNA-binding</keyword>
<dbReference type="EMBL" id="ADMD01000001">
    <property type="protein sequence ID" value="EJZ84774.1"/>
    <property type="molecule type" value="Genomic_DNA"/>
</dbReference>
<dbReference type="Gene3D" id="3.40.50.300">
    <property type="entry name" value="P-loop containing nucleotide triphosphate hydrolases"/>
    <property type="match status" value="2"/>
</dbReference>
<feature type="domain" description="UvrD-like helicase C-terminal" evidence="14">
    <location>
        <begin position="287"/>
        <end position="580"/>
    </location>
</feature>
<name>K0YYP3_9ACTN</name>
<dbReference type="InterPro" id="IPR000212">
    <property type="entry name" value="DNA_helicase_UvrD/REP"/>
</dbReference>
<feature type="compositionally biased region" description="Polar residues" evidence="12">
    <location>
        <begin position="725"/>
        <end position="734"/>
    </location>
</feature>
<evidence type="ECO:0000256" key="6">
    <source>
        <dbReference type="ARBA" id="ARBA00023125"/>
    </source>
</evidence>
<proteinExistence type="inferred from homology"/>
<comment type="caution">
    <text evidence="15">The sequence shown here is derived from an EMBL/GenBank/DDBJ whole genome shotgun (WGS) entry which is preliminary data.</text>
</comment>
<evidence type="ECO:0000256" key="1">
    <source>
        <dbReference type="ARBA" id="ARBA00009922"/>
    </source>
</evidence>
<keyword evidence="7" id="KW-0413">Isomerase</keyword>
<dbReference type="GO" id="GO:0005524">
    <property type="term" value="F:ATP binding"/>
    <property type="evidence" value="ECO:0007669"/>
    <property type="project" value="UniProtKB-UniRule"/>
</dbReference>
<dbReference type="GO" id="GO:0003677">
    <property type="term" value="F:DNA binding"/>
    <property type="evidence" value="ECO:0007669"/>
    <property type="project" value="UniProtKB-KW"/>
</dbReference>
<dbReference type="Pfam" id="PF13361">
    <property type="entry name" value="UvrD_C"/>
    <property type="match status" value="1"/>
</dbReference>
<dbReference type="RefSeq" id="WP_009138613.1">
    <property type="nucleotide sequence ID" value="NZ_JH815198.1"/>
</dbReference>
<keyword evidence="4 11" id="KW-0347">Helicase</keyword>
<dbReference type="InterPro" id="IPR014017">
    <property type="entry name" value="DNA_helicase_UvrD-like_C"/>
</dbReference>
<evidence type="ECO:0000259" key="13">
    <source>
        <dbReference type="PROSITE" id="PS51198"/>
    </source>
</evidence>
<comment type="catalytic activity">
    <reaction evidence="10">
        <text>ATP + H2O = ADP + phosphate + H(+)</text>
        <dbReference type="Rhea" id="RHEA:13065"/>
        <dbReference type="ChEBI" id="CHEBI:15377"/>
        <dbReference type="ChEBI" id="CHEBI:15378"/>
        <dbReference type="ChEBI" id="CHEBI:30616"/>
        <dbReference type="ChEBI" id="CHEBI:43474"/>
        <dbReference type="ChEBI" id="CHEBI:456216"/>
        <dbReference type="EC" id="5.6.2.4"/>
    </reaction>
</comment>
<organism evidence="15 16">
    <name type="scientific">Slackia piriformis YIT 12062</name>
    <dbReference type="NCBI Taxonomy" id="742818"/>
    <lineage>
        <taxon>Bacteria</taxon>
        <taxon>Bacillati</taxon>
        <taxon>Actinomycetota</taxon>
        <taxon>Coriobacteriia</taxon>
        <taxon>Eggerthellales</taxon>
        <taxon>Eggerthellaceae</taxon>
        <taxon>Slackia</taxon>
    </lineage>
</organism>
<dbReference type="eggNOG" id="COG0210">
    <property type="taxonomic scope" value="Bacteria"/>
</dbReference>
<dbReference type="GO" id="GO:0000725">
    <property type="term" value="P:recombinational repair"/>
    <property type="evidence" value="ECO:0007669"/>
    <property type="project" value="TreeGrafter"/>
</dbReference>
<dbReference type="FunFam" id="1.10.10.160:FF:000001">
    <property type="entry name" value="ATP-dependent DNA helicase"/>
    <property type="match status" value="1"/>
</dbReference>
<comment type="similarity">
    <text evidence="1">Belongs to the helicase family. UvrD subfamily.</text>
</comment>
<evidence type="ECO:0000256" key="9">
    <source>
        <dbReference type="ARBA" id="ARBA00034808"/>
    </source>
</evidence>
<evidence type="ECO:0000256" key="4">
    <source>
        <dbReference type="ARBA" id="ARBA00022806"/>
    </source>
</evidence>
<dbReference type="Gene3D" id="1.10.486.10">
    <property type="entry name" value="PCRA, domain 4"/>
    <property type="match status" value="1"/>
</dbReference>
<dbReference type="PROSITE" id="PS51217">
    <property type="entry name" value="UVRD_HELICASE_CTER"/>
    <property type="match status" value="1"/>
</dbReference>
<keyword evidence="2 11" id="KW-0547">Nucleotide-binding</keyword>